<dbReference type="Proteomes" id="UP000175707">
    <property type="component" value="Unassembled WGS sequence"/>
</dbReference>
<organism evidence="1 2">
    <name type="scientific">Acidithiobacillus caldus</name>
    <dbReference type="NCBI Taxonomy" id="33059"/>
    <lineage>
        <taxon>Bacteria</taxon>
        <taxon>Pseudomonadati</taxon>
        <taxon>Pseudomonadota</taxon>
        <taxon>Acidithiobacillia</taxon>
        <taxon>Acidithiobacillales</taxon>
        <taxon>Acidithiobacillaceae</taxon>
        <taxon>Acidithiobacillus</taxon>
    </lineage>
</organism>
<evidence type="ECO:0000313" key="1">
    <source>
        <dbReference type="EMBL" id="OFC63661.1"/>
    </source>
</evidence>
<dbReference type="AlphaFoldDB" id="A0A1E7Z4M2"/>
<sequence>MYTDHWQLGVNPELASGELAEPVPAESSPVPWRILERLDLYLQRLALTEAQRLWLRTQVLDQLARTPVMDEASAFSFAFAKLQQFLGALSDGDELEARLGLALGSAQGSVLGSADALGKTPSRWLREQMQPQVQRQSMASLPMRRSWWALFGRVWQRLRVGQGKTRVRPALSGEIR</sequence>
<comment type="caution">
    <text evidence="1">The sequence shown here is derived from an EMBL/GenBank/DDBJ whole genome shotgun (WGS) entry which is preliminary data.</text>
</comment>
<name>A0A1E7Z4M2_9PROT</name>
<proteinExistence type="predicted"/>
<reference evidence="1 2" key="1">
    <citation type="submission" date="2016-06" db="EMBL/GenBank/DDBJ databases">
        <title>Gene turnover analysis identifies the evolutionary adaptation of the extremophile Acidithiobacillus caldus.</title>
        <authorList>
            <person name="Zhang X."/>
        </authorList>
    </citation>
    <scope>NUCLEOTIDE SEQUENCE [LARGE SCALE GENOMIC DNA]</scope>
    <source>
        <strain evidence="1 2">S1</strain>
    </source>
</reference>
<dbReference type="EMBL" id="LZYH01000020">
    <property type="protein sequence ID" value="OFC63661.1"/>
    <property type="molecule type" value="Genomic_DNA"/>
</dbReference>
<accession>A0A1E7Z4M2</accession>
<protein>
    <submittedName>
        <fullName evidence="1">Uncharacterized protein</fullName>
    </submittedName>
</protein>
<gene>
    <name evidence="1" type="ORF">BAE30_00225</name>
</gene>
<dbReference type="RefSeq" id="WP_309221521.1">
    <property type="nucleotide sequence ID" value="NZ_CP133598.1"/>
</dbReference>
<evidence type="ECO:0000313" key="2">
    <source>
        <dbReference type="Proteomes" id="UP000175707"/>
    </source>
</evidence>